<comment type="caution">
    <text evidence="1">The sequence shown here is derived from an EMBL/GenBank/DDBJ whole genome shotgun (WGS) entry which is preliminary data.</text>
</comment>
<dbReference type="EMBL" id="CM046391">
    <property type="protein sequence ID" value="KAI8561499.1"/>
    <property type="molecule type" value="Genomic_DNA"/>
</dbReference>
<keyword evidence="2" id="KW-1185">Reference proteome</keyword>
<organism evidence="1 2">
    <name type="scientific">Rhododendron molle</name>
    <name type="common">Chinese azalea</name>
    <name type="synonym">Azalea mollis</name>
    <dbReference type="NCBI Taxonomy" id="49168"/>
    <lineage>
        <taxon>Eukaryota</taxon>
        <taxon>Viridiplantae</taxon>
        <taxon>Streptophyta</taxon>
        <taxon>Embryophyta</taxon>
        <taxon>Tracheophyta</taxon>
        <taxon>Spermatophyta</taxon>
        <taxon>Magnoliopsida</taxon>
        <taxon>eudicotyledons</taxon>
        <taxon>Gunneridae</taxon>
        <taxon>Pentapetalae</taxon>
        <taxon>asterids</taxon>
        <taxon>Ericales</taxon>
        <taxon>Ericaceae</taxon>
        <taxon>Ericoideae</taxon>
        <taxon>Rhodoreae</taxon>
        <taxon>Rhododendron</taxon>
    </lineage>
</organism>
<evidence type="ECO:0000313" key="1">
    <source>
        <dbReference type="EMBL" id="KAI8561499.1"/>
    </source>
</evidence>
<accession>A0ACC0P8K7</accession>
<dbReference type="Proteomes" id="UP001062846">
    <property type="component" value="Chromosome 4"/>
</dbReference>
<name>A0ACC0P8K7_RHOML</name>
<protein>
    <submittedName>
        <fullName evidence="1">Uncharacterized protein</fullName>
    </submittedName>
</protein>
<gene>
    <name evidence="1" type="ORF">RHMOL_Rhmol04G0344900</name>
</gene>
<reference evidence="1" key="1">
    <citation type="submission" date="2022-02" db="EMBL/GenBank/DDBJ databases">
        <title>Plant Genome Project.</title>
        <authorList>
            <person name="Zhang R.-G."/>
        </authorList>
    </citation>
    <scope>NUCLEOTIDE SEQUENCE</scope>
    <source>
        <strain evidence="1">AT1</strain>
    </source>
</reference>
<proteinExistence type="predicted"/>
<sequence>MIATLHSSGVPWNIIFLFAIWHIWLDRNQWLFEHTPNLNSNSSSTNICADSSLKAEIWALGDGLVLARDENIQRLEIEVDAITVLQISDTTAENHPLGNLLFDCRCIFIARHIGVQMPW</sequence>
<evidence type="ECO:0000313" key="2">
    <source>
        <dbReference type="Proteomes" id="UP001062846"/>
    </source>
</evidence>